<dbReference type="PANTHER" id="PTHR11467:SF109">
    <property type="entry name" value="H15 DOMAIN-CONTAINING PROTEIN"/>
    <property type="match status" value="1"/>
</dbReference>
<proteinExistence type="predicted"/>
<comment type="subcellular location">
    <subcellularLocation>
        <location evidence="1">Nucleus</location>
    </subcellularLocation>
</comment>
<dbReference type="Pfam" id="PF00538">
    <property type="entry name" value="Linker_histone"/>
    <property type="match status" value="1"/>
</dbReference>
<reference evidence="6 7" key="1">
    <citation type="submission" date="2024-08" db="EMBL/GenBank/DDBJ databases">
        <title>Insights into the chromosomal genome structure of Flemingia macrophylla.</title>
        <authorList>
            <person name="Ding Y."/>
            <person name="Zhao Y."/>
            <person name="Bi W."/>
            <person name="Wu M."/>
            <person name="Zhao G."/>
            <person name="Gong Y."/>
            <person name="Li W."/>
            <person name="Zhang P."/>
        </authorList>
    </citation>
    <scope>NUCLEOTIDE SEQUENCE [LARGE SCALE GENOMIC DNA]</scope>
    <source>
        <strain evidence="6">DYQJB</strain>
        <tissue evidence="6">Leaf</tissue>
    </source>
</reference>
<dbReference type="GO" id="GO:0005634">
    <property type="term" value="C:nucleus"/>
    <property type="evidence" value="ECO:0007669"/>
    <property type="project" value="UniProtKB-SubCell"/>
</dbReference>
<evidence type="ECO:0000256" key="4">
    <source>
        <dbReference type="SAM" id="MobiDB-lite"/>
    </source>
</evidence>
<protein>
    <recommendedName>
        <fullName evidence="5">H15 domain-containing protein</fullName>
    </recommendedName>
</protein>
<keyword evidence="7" id="KW-1185">Reference proteome</keyword>
<evidence type="ECO:0000256" key="2">
    <source>
        <dbReference type="ARBA" id="ARBA00023125"/>
    </source>
</evidence>
<dbReference type="Proteomes" id="UP001603857">
    <property type="component" value="Unassembled WGS sequence"/>
</dbReference>
<organism evidence="6 7">
    <name type="scientific">Flemingia macrophylla</name>
    <dbReference type="NCBI Taxonomy" id="520843"/>
    <lineage>
        <taxon>Eukaryota</taxon>
        <taxon>Viridiplantae</taxon>
        <taxon>Streptophyta</taxon>
        <taxon>Embryophyta</taxon>
        <taxon>Tracheophyta</taxon>
        <taxon>Spermatophyta</taxon>
        <taxon>Magnoliopsida</taxon>
        <taxon>eudicotyledons</taxon>
        <taxon>Gunneridae</taxon>
        <taxon>Pentapetalae</taxon>
        <taxon>rosids</taxon>
        <taxon>fabids</taxon>
        <taxon>Fabales</taxon>
        <taxon>Fabaceae</taxon>
        <taxon>Papilionoideae</taxon>
        <taxon>50 kb inversion clade</taxon>
        <taxon>NPAAA clade</taxon>
        <taxon>indigoferoid/millettioid clade</taxon>
        <taxon>Phaseoleae</taxon>
        <taxon>Flemingia</taxon>
    </lineage>
</organism>
<dbReference type="SUPFAM" id="SSF46785">
    <property type="entry name" value="Winged helix' DNA-binding domain"/>
    <property type="match status" value="1"/>
</dbReference>
<evidence type="ECO:0000259" key="5">
    <source>
        <dbReference type="PROSITE" id="PS51504"/>
    </source>
</evidence>
<name>A0ABD1LR91_9FABA</name>
<dbReference type="AlphaFoldDB" id="A0ABD1LR91"/>
<accession>A0ABD1LR91</accession>
<dbReference type="GO" id="GO:0003677">
    <property type="term" value="F:DNA binding"/>
    <property type="evidence" value="ECO:0007669"/>
    <property type="project" value="UniProtKB-KW"/>
</dbReference>
<dbReference type="PANTHER" id="PTHR11467">
    <property type="entry name" value="HISTONE H1"/>
    <property type="match status" value="1"/>
</dbReference>
<feature type="domain" description="H15" evidence="5">
    <location>
        <begin position="1"/>
        <end position="65"/>
    </location>
</feature>
<evidence type="ECO:0000256" key="3">
    <source>
        <dbReference type="ARBA" id="ARBA00023242"/>
    </source>
</evidence>
<evidence type="ECO:0000256" key="1">
    <source>
        <dbReference type="ARBA" id="ARBA00004123"/>
    </source>
</evidence>
<dbReference type="InterPro" id="IPR036390">
    <property type="entry name" value="WH_DNA-bd_sf"/>
</dbReference>
<gene>
    <name evidence="6" type="ORF">Fmac_025094</name>
</gene>
<keyword evidence="2" id="KW-0238">DNA-binding</keyword>
<feature type="region of interest" description="Disordered" evidence="4">
    <location>
        <begin position="103"/>
        <end position="125"/>
    </location>
</feature>
<dbReference type="InterPro" id="IPR036388">
    <property type="entry name" value="WH-like_DNA-bd_sf"/>
</dbReference>
<dbReference type="EMBL" id="JBGMDY010000008">
    <property type="protein sequence ID" value="KAL2326036.1"/>
    <property type="molecule type" value="Genomic_DNA"/>
</dbReference>
<sequence length="233" mass="26780">MIMRAIKELNEESGSTEEAISKFIGRDQYEDLPFAHLMVFNVHLRKLCLDGVLVCRESGSYVLIVDRDNVKDKPNQRRKRNVGSSTCHNRESGRYVLVVDRDNVKDNPNQRRKRNARSYASDNRVGKVNEEDHKLKLVMEKLKNSMLFRLKALNLSASINSAHASYIGDSLQHLFKSIHTPTHPRYAQNVSDAPKFLIDYNVVDTFLTNGIMFVYVETSFGRVSIQCRNHSLH</sequence>
<comment type="caution">
    <text evidence="6">The sequence shown here is derived from an EMBL/GenBank/DDBJ whole genome shotgun (WGS) entry which is preliminary data.</text>
</comment>
<dbReference type="Gene3D" id="1.10.10.10">
    <property type="entry name" value="Winged helix-like DNA-binding domain superfamily/Winged helix DNA-binding domain"/>
    <property type="match status" value="1"/>
</dbReference>
<evidence type="ECO:0000313" key="6">
    <source>
        <dbReference type="EMBL" id="KAL2326036.1"/>
    </source>
</evidence>
<dbReference type="PROSITE" id="PS51504">
    <property type="entry name" value="H15"/>
    <property type="match status" value="1"/>
</dbReference>
<evidence type="ECO:0000313" key="7">
    <source>
        <dbReference type="Proteomes" id="UP001603857"/>
    </source>
</evidence>
<keyword evidence="3" id="KW-0539">Nucleus</keyword>
<dbReference type="InterPro" id="IPR005818">
    <property type="entry name" value="Histone_H1/H5_H15"/>
</dbReference>